<feature type="transmembrane region" description="Helical" evidence="1">
    <location>
        <begin position="37"/>
        <end position="57"/>
    </location>
</feature>
<feature type="non-terminal residue" evidence="2">
    <location>
        <position position="1"/>
    </location>
</feature>
<keyword evidence="1" id="KW-0472">Membrane</keyword>
<feature type="non-terminal residue" evidence="2">
    <location>
        <position position="58"/>
    </location>
</feature>
<dbReference type="Proteomes" id="UP000676336">
    <property type="component" value="Unassembled WGS sequence"/>
</dbReference>
<keyword evidence="1" id="KW-1133">Transmembrane helix</keyword>
<proteinExistence type="predicted"/>
<evidence type="ECO:0000313" key="3">
    <source>
        <dbReference type="Proteomes" id="UP000676336"/>
    </source>
</evidence>
<comment type="caution">
    <text evidence="2">The sequence shown here is derived from an EMBL/GenBank/DDBJ whole genome shotgun (WGS) entry which is preliminary data.</text>
</comment>
<evidence type="ECO:0000313" key="2">
    <source>
        <dbReference type="EMBL" id="CAF5229317.1"/>
    </source>
</evidence>
<protein>
    <submittedName>
        <fullName evidence="2">Uncharacterized protein</fullName>
    </submittedName>
</protein>
<accession>A0A8S3K9L2</accession>
<reference evidence="2" key="1">
    <citation type="submission" date="2021-02" db="EMBL/GenBank/DDBJ databases">
        <authorList>
            <person name="Nowell W R."/>
        </authorList>
    </citation>
    <scope>NUCLEOTIDE SEQUENCE</scope>
</reference>
<evidence type="ECO:0000256" key="1">
    <source>
        <dbReference type="SAM" id="Phobius"/>
    </source>
</evidence>
<keyword evidence="1" id="KW-0812">Transmembrane</keyword>
<name>A0A8S3K9L2_9BILA</name>
<dbReference type="EMBL" id="CAJOBI010369513">
    <property type="protein sequence ID" value="CAF5229317.1"/>
    <property type="molecule type" value="Genomic_DNA"/>
</dbReference>
<sequence>MLIVILTIKTTSSYTPGGATWAYTPFTEDKPTNTQRILFSLANTFIFMGFVITATVIL</sequence>
<dbReference type="AlphaFoldDB" id="A0A8S3K9L2"/>
<organism evidence="2 3">
    <name type="scientific">Rotaria magnacalcarata</name>
    <dbReference type="NCBI Taxonomy" id="392030"/>
    <lineage>
        <taxon>Eukaryota</taxon>
        <taxon>Metazoa</taxon>
        <taxon>Spiralia</taxon>
        <taxon>Gnathifera</taxon>
        <taxon>Rotifera</taxon>
        <taxon>Eurotatoria</taxon>
        <taxon>Bdelloidea</taxon>
        <taxon>Philodinida</taxon>
        <taxon>Philodinidae</taxon>
        <taxon>Rotaria</taxon>
    </lineage>
</organism>
<gene>
    <name evidence="2" type="ORF">SMN809_LOCUS86237</name>
</gene>